<dbReference type="InterPro" id="IPR019826">
    <property type="entry name" value="Carboxylesterase_B_AS"/>
</dbReference>
<dbReference type="InterPro" id="IPR050654">
    <property type="entry name" value="AChE-related_enzymes"/>
</dbReference>
<dbReference type="AlphaFoldDB" id="A0A1Y2M0Y6"/>
<dbReference type="OMA" id="RSQPVFQ"/>
<keyword evidence="3" id="KW-0732">Signal</keyword>
<evidence type="ECO:0000256" key="1">
    <source>
        <dbReference type="ARBA" id="ARBA00005964"/>
    </source>
</evidence>
<keyword evidence="6" id="KW-1185">Reference proteome</keyword>
<dbReference type="EMBL" id="KZ107843">
    <property type="protein sequence ID" value="OSS49796.1"/>
    <property type="molecule type" value="Genomic_DNA"/>
</dbReference>
<accession>A0A1Y2M0Y6</accession>
<evidence type="ECO:0000256" key="2">
    <source>
        <dbReference type="ARBA" id="ARBA00022801"/>
    </source>
</evidence>
<sequence length="529" mass="57742">MAGRMQFGKGTSPLLKVLLALSIGALAHGQNLLISTSSGKLRGHIADKGLNVTEFLGIPFAEPPVGNLRFSPPQQYKHEGVIDADKYGFDCPAFSSPPPSYPGMTPQGQDIIALFASTLGAKNRESEDCLTLNIWSKTSGEEGVFQKQRPVVVFFYGGRFSLGTSNTPLLNGRRLAEYEDVVVVTANYRTNIFGFPGAPNQPQNLGLRDQRMAVEWVRDNIAGFGGDPHRIILVGQSAGASSADFWTYAYTQDPIITGIFALSGTALSFPVNTNTFAQGNFEKLVNLVGCNNSTDNLACLRDIEWVKIRDAARNITTGKTNSPLRSSSAFGPTPDNETIFANYQDRSQEGRFAKLPAVFSNTHNEEGYYQVPAFQRGSEPTLHDINNFLLECFTCPNSFQAQARQAQNVSSWLLRYHGDFDNVRLHRTSGAYHGVDLHSYFGNSEDVTGLVASVNQVQLTQTMQRALGAFARDPVAGLNMELGWPTYSSASRSLIILGSDNSPDVRFIKPQVYDSFCSNITMAGLVLAS</sequence>
<dbReference type="STRING" id="105696.A0A1Y2M0Y6"/>
<name>A0A1Y2M0Y6_EPING</name>
<feature type="signal peptide" evidence="3">
    <location>
        <begin position="1"/>
        <end position="29"/>
    </location>
</feature>
<comment type="similarity">
    <text evidence="1 3">Belongs to the type-B carboxylesterase/lipase family.</text>
</comment>
<keyword evidence="2 3" id="KW-0378">Hydrolase</keyword>
<gene>
    <name evidence="5" type="ORF">B5807_06003</name>
</gene>
<dbReference type="EC" id="3.1.1.-" evidence="3"/>
<dbReference type="PROSITE" id="PS00122">
    <property type="entry name" value="CARBOXYLESTERASE_B_1"/>
    <property type="match status" value="1"/>
</dbReference>
<protein>
    <recommendedName>
        <fullName evidence="3">Carboxylic ester hydrolase</fullName>
        <ecNumber evidence="3">3.1.1.-</ecNumber>
    </recommendedName>
</protein>
<evidence type="ECO:0000256" key="3">
    <source>
        <dbReference type="RuleBase" id="RU361235"/>
    </source>
</evidence>
<evidence type="ECO:0000313" key="5">
    <source>
        <dbReference type="EMBL" id="OSS49796.1"/>
    </source>
</evidence>
<dbReference type="GO" id="GO:0052689">
    <property type="term" value="F:carboxylic ester hydrolase activity"/>
    <property type="evidence" value="ECO:0007669"/>
    <property type="project" value="TreeGrafter"/>
</dbReference>
<feature type="chain" id="PRO_5011832854" description="Carboxylic ester hydrolase" evidence="3">
    <location>
        <begin position="30"/>
        <end position="529"/>
    </location>
</feature>
<reference evidence="5 6" key="1">
    <citation type="journal article" date="2017" name="Genome Announc.">
        <title>Genome sequence of the saprophytic ascomycete Epicoccum nigrum ICMP 19927 strain isolated from New Zealand.</title>
        <authorList>
            <person name="Fokin M."/>
            <person name="Fleetwood D."/>
            <person name="Weir B.S."/>
            <person name="Villas-Boas S.G."/>
        </authorList>
    </citation>
    <scope>NUCLEOTIDE SEQUENCE [LARGE SCALE GENOMIC DNA]</scope>
    <source>
        <strain evidence="5 6">ICMP 19927</strain>
    </source>
</reference>
<evidence type="ECO:0000259" key="4">
    <source>
        <dbReference type="Pfam" id="PF00135"/>
    </source>
</evidence>
<feature type="domain" description="Carboxylesterase type B" evidence="4">
    <location>
        <begin position="32"/>
        <end position="370"/>
    </location>
</feature>
<dbReference type="PANTHER" id="PTHR43918">
    <property type="entry name" value="ACETYLCHOLINESTERASE"/>
    <property type="match status" value="1"/>
</dbReference>
<dbReference type="Pfam" id="PF00135">
    <property type="entry name" value="COesterase"/>
    <property type="match status" value="1"/>
</dbReference>
<dbReference type="PANTHER" id="PTHR43918:SF4">
    <property type="entry name" value="CARBOXYLIC ESTER HYDROLASE"/>
    <property type="match status" value="1"/>
</dbReference>
<dbReference type="SUPFAM" id="SSF53474">
    <property type="entry name" value="alpha/beta-Hydrolases"/>
    <property type="match status" value="1"/>
</dbReference>
<dbReference type="Gene3D" id="3.40.50.1820">
    <property type="entry name" value="alpha/beta hydrolase"/>
    <property type="match status" value="2"/>
</dbReference>
<dbReference type="Proteomes" id="UP000193240">
    <property type="component" value="Unassembled WGS sequence"/>
</dbReference>
<dbReference type="InterPro" id="IPR029058">
    <property type="entry name" value="AB_hydrolase_fold"/>
</dbReference>
<evidence type="ECO:0000313" key="6">
    <source>
        <dbReference type="Proteomes" id="UP000193240"/>
    </source>
</evidence>
<dbReference type="InterPro" id="IPR002018">
    <property type="entry name" value="CarbesteraseB"/>
</dbReference>
<dbReference type="InParanoid" id="A0A1Y2M0Y6"/>
<organism evidence="5 6">
    <name type="scientific">Epicoccum nigrum</name>
    <name type="common">Soil fungus</name>
    <name type="synonym">Epicoccum purpurascens</name>
    <dbReference type="NCBI Taxonomy" id="105696"/>
    <lineage>
        <taxon>Eukaryota</taxon>
        <taxon>Fungi</taxon>
        <taxon>Dikarya</taxon>
        <taxon>Ascomycota</taxon>
        <taxon>Pezizomycotina</taxon>
        <taxon>Dothideomycetes</taxon>
        <taxon>Pleosporomycetidae</taxon>
        <taxon>Pleosporales</taxon>
        <taxon>Pleosporineae</taxon>
        <taxon>Didymellaceae</taxon>
        <taxon>Epicoccum</taxon>
    </lineage>
</organism>
<proteinExistence type="inferred from homology"/>